<name>A0A173MCM6_9BACT</name>
<dbReference type="EMBL" id="FTOR01000005">
    <property type="protein sequence ID" value="SIT22289.1"/>
    <property type="molecule type" value="Genomic_DNA"/>
</dbReference>
<feature type="chain" id="PRO_5030022755" evidence="10">
    <location>
        <begin position="21"/>
        <end position="1074"/>
    </location>
</feature>
<evidence type="ECO:0000313" key="14">
    <source>
        <dbReference type="Proteomes" id="UP000186917"/>
    </source>
</evidence>
<evidence type="ECO:0000256" key="1">
    <source>
        <dbReference type="ARBA" id="ARBA00004571"/>
    </source>
</evidence>
<dbReference type="Gene3D" id="2.170.130.10">
    <property type="entry name" value="TonB-dependent receptor, plug domain"/>
    <property type="match status" value="1"/>
</dbReference>
<dbReference type="InterPro" id="IPR036942">
    <property type="entry name" value="Beta-barrel_TonB_sf"/>
</dbReference>
<dbReference type="InterPro" id="IPR008969">
    <property type="entry name" value="CarboxyPept-like_regulatory"/>
</dbReference>
<evidence type="ECO:0000256" key="3">
    <source>
        <dbReference type="ARBA" id="ARBA00022452"/>
    </source>
</evidence>
<dbReference type="Gene3D" id="2.60.40.1120">
    <property type="entry name" value="Carboxypeptidase-like, regulatory domain"/>
    <property type="match status" value="1"/>
</dbReference>
<keyword evidence="7 8" id="KW-0998">Cell outer membrane</keyword>
<dbReference type="RefSeq" id="WP_076380104.1">
    <property type="nucleotide sequence ID" value="NZ_AP017422.1"/>
</dbReference>
<accession>A0A173MCM6</accession>
<comment type="similarity">
    <text evidence="8 9">Belongs to the TonB-dependent receptor family.</text>
</comment>
<dbReference type="KEGG" id="fln:FLA_1277"/>
<evidence type="ECO:0000256" key="10">
    <source>
        <dbReference type="SAM" id="SignalP"/>
    </source>
</evidence>
<reference evidence="14" key="1">
    <citation type="submission" date="2017-01" db="EMBL/GenBank/DDBJ databases">
        <authorList>
            <person name="Varghese N."/>
            <person name="Submissions S."/>
        </authorList>
    </citation>
    <scope>NUCLEOTIDE SEQUENCE [LARGE SCALE GENOMIC DNA]</scope>
    <source>
        <strain evidence="14">DSM 21054</strain>
    </source>
</reference>
<dbReference type="Gene3D" id="2.40.170.20">
    <property type="entry name" value="TonB-dependent receptor, beta-barrel domain"/>
    <property type="match status" value="1"/>
</dbReference>
<dbReference type="NCBIfam" id="TIGR04057">
    <property type="entry name" value="SusC_RagA_signa"/>
    <property type="match status" value="1"/>
</dbReference>
<gene>
    <name evidence="13" type="ORF">SAMN05421788_105271</name>
</gene>
<dbReference type="InterPro" id="IPR039426">
    <property type="entry name" value="TonB-dep_rcpt-like"/>
</dbReference>
<feature type="domain" description="TonB-dependent receptor plug" evidence="12">
    <location>
        <begin position="117"/>
        <end position="223"/>
    </location>
</feature>
<dbReference type="SUPFAM" id="SSF56935">
    <property type="entry name" value="Porins"/>
    <property type="match status" value="1"/>
</dbReference>
<dbReference type="OrthoDB" id="1096961at2"/>
<dbReference type="PROSITE" id="PS52016">
    <property type="entry name" value="TONB_DEPENDENT_REC_3"/>
    <property type="match status" value="1"/>
</dbReference>
<dbReference type="Proteomes" id="UP000186917">
    <property type="component" value="Unassembled WGS sequence"/>
</dbReference>
<keyword evidence="3 8" id="KW-1134">Transmembrane beta strand</keyword>
<dbReference type="GO" id="GO:0009279">
    <property type="term" value="C:cell outer membrane"/>
    <property type="evidence" value="ECO:0007669"/>
    <property type="project" value="UniProtKB-SubCell"/>
</dbReference>
<dbReference type="STRING" id="477680.SAMN05421788_105271"/>
<evidence type="ECO:0000256" key="7">
    <source>
        <dbReference type="ARBA" id="ARBA00023237"/>
    </source>
</evidence>
<keyword evidence="14" id="KW-1185">Reference proteome</keyword>
<dbReference type="InterPro" id="IPR012910">
    <property type="entry name" value="Plug_dom"/>
</dbReference>
<comment type="subcellular location">
    <subcellularLocation>
        <location evidence="1 8">Cell outer membrane</location>
        <topology evidence="1 8">Multi-pass membrane protein</topology>
    </subcellularLocation>
</comment>
<dbReference type="AlphaFoldDB" id="A0A173MCM6"/>
<dbReference type="Pfam" id="PF07715">
    <property type="entry name" value="Plug"/>
    <property type="match status" value="1"/>
</dbReference>
<evidence type="ECO:0000256" key="8">
    <source>
        <dbReference type="PROSITE-ProRule" id="PRU01360"/>
    </source>
</evidence>
<evidence type="ECO:0000313" key="13">
    <source>
        <dbReference type="EMBL" id="SIT22289.1"/>
    </source>
</evidence>
<sequence>MRRIYLLLILLFFGVGAAVAQTRTVTGVVTDKGSGAPLPGVTVKVKNGTKGAETNAVGKYQVTIPASGAVTLTFSYIGYKAVDAAVAGEVLDMQMESSANVMDTIVVSIGYTAVKRKEVTGSSVSVTGDDLKMAPVTTAAQALTGKAAGVNVVTQSGAPGAPVNIVIRGGASITQSTTPLYIVDGFQMDDALRQIDINDIQTIDVLKDASATSIYGARGSNGVILITTRSGKKGKTQVNYNGYYGQERLGKKLPMLGVKDYVRYQYELQQLGGSIANWANYFGGSITDPNFYTNAYNYIDTAYGNKRGVDWQDQVFGGSTTSQNHNLSVGGGNEKTNFLFSYNNTGQKGIFAKHDYNRNGLRLKLEHEVAKNAKVNFNTDYMETRVNGGGSMGGALKLTLLQAPTGGIRYTNDQLVNSDIGNDMLKYDSQYDINNPIITNDAVTQTNYTRQFYLNTGLDLGITKDIKFRTLGSYLWQQEREDYFDDGRTRTALANLGPWGTRENSEKYTWQITNTVNWGHTYDKHKVNLLLGQEAYYSQTQNQFNSYYGFPVNNFGLNDVSLTKGNVKNEGTNGIDRTTLASFFTRASYNFDDRLIVNASLRADGSSKFGVNNKWGYFPSLSAAWRISEEAFMRSQNLVTDLKLRVGYGTAGNNAIDGGYYTTGYSGGSYAINKANFPTLTPGTRLGNPNIKWETIKSTNIGVDVEFLKRRFTFSMDLYNNESSDLLVEVGIPPSAGYKSQYQNIGAIRNRGIELVLGSNNISTPKFKWKTNVNVSFNRSKVMKLYGIGGQDQWITSAGGASFLIKVGQPIGQFYGYNYGGIYTTADFTQNADGTYLLKDGVARAASVKPANVKPGDVKYIPTAGAKDAAGNPTWNTDDRTVIGNAQPKFQGGMTNTFNYSGFDFTVFMNFAVGGKVFNANTQRFIGPYLPNQNTLTAMNSRFTLIDPATGKETTDLQRLAALNPQQNDPKAVWSLHGDNKIAISDPIDYYLEDASFLRLSTITLGYNLPKSVMSTIHLSKARVYCTLNNIHTFTKYKGYDPAVSANGNATTQGVDNSAYPVSKSVVFGVNISL</sequence>
<evidence type="ECO:0000259" key="11">
    <source>
        <dbReference type="Pfam" id="PF00593"/>
    </source>
</evidence>
<evidence type="ECO:0000256" key="6">
    <source>
        <dbReference type="ARBA" id="ARBA00023136"/>
    </source>
</evidence>
<dbReference type="InterPro" id="IPR037066">
    <property type="entry name" value="Plug_dom_sf"/>
</dbReference>
<keyword evidence="6 8" id="KW-0472">Membrane</keyword>
<evidence type="ECO:0000259" key="12">
    <source>
        <dbReference type="Pfam" id="PF07715"/>
    </source>
</evidence>
<evidence type="ECO:0000256" key="5">
    <source>
        <dbReference type="ARBA" id="ARBA00023077"/>
    </source>
</evidence>
<dbReference type="SUPFAM" id="SSF49464">
    <property type="entry name" value="Carboxypeptidase regulatory domain-like"/>
    <property type="match status" value="1"/>
</dbReference>
<proteinExistence type="inferred from homology"/>
<organism evidence="13 14">
    <name type="scientific">Filimonas lacunae</name>
    <dbReference type="NCBI Taxonomy" id="477680"/>
    <lineage>
        <taxon>Bacteria</taxon>
        <taxon>Pseudomonadati</taxon>
        <taxon>Bacteroidota</taxon>
        <taxon>Chitinophagia</taxon>
        <taxon>Chitinophagales</taxon>
        <taxon>Chitinophagaceae</taxon>
        <taxon>Filimonas</taxon>
    </lineage>
</organism>
<dbReference type="InterPro" id="IPR023996">
    <property type="entry name" value="TonB-dep_OMP_SusC/RagA"/>
</dbReference>
<feature type="signal peptide" evidence="10">
    <location>
        <begin position="1"/>
        <end position="20"/>
    </location>
</feature>
<evidence type="ECO:0000256" key="2">
    <source>
        <dbReference type="ARBA" id="ARBA00022448"/>
    </source>
</evidence>
<dbReference type="NCBIfam" id="TIGR04056">
    <property type="entry name" value="OMP_RagA_SusC"/>
    <property type="match status" value="1"/>
</dbReference>
<keyword evidence="4 8" id="KW-0812">Transmembrane</keyword>
<dbReference type="Pfam" id="PF13715">
    <property type="entry name" value="CarbopepD_reg_2"/>
    <property type="match status" value="1"/>
</dbReference>
<dbReference type="Pfam" id="PF00593">
    <property type="entry name" value="TonB_dep_Rec_b-barrel"/>
    <property type="match status" value="1"/>
</dbReference>
<dbReference type="InterPro" id="IPR023997">
    <property type="entry name" value="TonB-dep_OMP_SusC/RagA_CS"/>
</dbReference>
<protein>
    <submittedName>
        <fullName evidence="13">TonB-linked outer membrane protein, SusC/RagA family</fullName>
    </submittedName>
</protein>
<evidence type="ECO:0000256" key="4">
    <source>
        <dbReference type="ARBA" id="ARBA00022692"/>
    </source>
</evidence>
<keyword evidence="10" id="KW-0732">Signal</keyword>
<keyword evidence="5 9" id="KW-0798">TonB box</keyword>
<dbReference type="InterPro" id="IPR000531">
    <property type="entry name" value="Beta-barrel_TonB"/>
</dbReference>
<evidence type="ECO:0000256" key="9">
    <source>
        <dbReference type="RuleBase" id="RU003357"/>
    </source>
</evidence>
<keyword evidence="2 8" id="KW-0813">Transport</keyword>
<feature type="domain" description="TonB-dependent receptor-like beta-barrel" evidence="11">
    <location>
        <begin position="405"/>
        <end position="821"/>
    </location>
</feature>